<proteinExistence type="predicted"/>
<comment type="caution">
    <text evidence="2">The sequence shown here is derived from an EMBL/GenBank/DDBJ whole genome shotgun (WGS) entry which is preliminary data.</text>
</comment>
<dbReference type="Pfam" id="PF23055">
    <property type="entry name" value="DUF7041"/>
    <property type="match status" value="1"/>
</dbReference>
<dbReference type="AlphaFoldDB" id="A0A8T0EW69"/>
<organism evidence="2 3">
    <name type="scientific">Argiope bruennichi</name>
    <name type="common">Wasp spider</name>
    <name type="synonym">Aranea bruennichi</name>
    <dbReference type="NCBI Taxonomy" id="94029"/>
    <lineage>
        <taxon>Eukaryota</taxon>
        <taxon>Metazoa</taxon>
        <taxon>Ecdysozoa</taxon>
        <taxon>Arthropoda</taxon>
        <taxon>Chelicerata</taxon>
        <taxon>Arachnida</taxon>
        <taxon>Araneae</taxon>
        <taxon>Araneomorphae</taxon>
        <taxon>Entelegynae</taxon>
        <taxon>Araneoidea</taxon>
        <taxon>Araneidae</taxon>
        <taxon>Argiope</taxon>
    </lineage>
</organism>
<dbReference type="PANTHER" id="PTHR33327">
    <property type="entry name" value="ENDONUCLEASE"/>
    <property type="match status" value="1"/>
</dbReference>
<dbReference type="InterPro" id="IPR055469">
    <property type="entry name" value="DUF7041"/>
</dbReference>
<evidence type="ECO:0000313" key="3">
    <source>
        <dbReference type="Proteomes" id="UP000807504"/>
    </source>
</evidence>
<reference evidence="2" key="2">
    <citation type="submission" date="2020-06" db="EMBL/GenBank/DDBJ databases">
        <authorList>
            <person name="Sheffer M."/>
        </authorList>
    </citation>
    <scope>NUCLEOTIDE SEQUENCE</scope>
</reference>
<keyword evidence="3" id="KW-1185">Reference proteome</keyword>
<accession>A0A8T0EW69</accession>
<evidence type="ECO:0000313" key="2">
    <source>
        <dbReference type="EMBL" id="KAF8778535.1"/>
    </source>
</evidence>
<sequence>MPPCNFGDPQLWFIMAEATFQLAVPKPITASATKYNYCVANLSPEAAATVCDVITCPDKDGPYKQLKEELIKRCGESKSQEIRSLPTGEQTDKVRPPLTLKYSGPHIVKSRTDKNLVIDLNGHNVTVSIDRCKPAYEFSETFSPRATPKVIQNQLSNRKSLEDNQNLSNYCIA</sequence>
<reference evidence="2" key="1">
    <citation type="journal article" date="2020" name="bioRxiv">
        <title>Chromosome-level reference genome of the European wasp spider Argiope bruennichi: a resource for studies on range expansion and evolutionary adaptation.</title>
        <authorList>
            <person name="Sheffer M.M."/>
            <person name="Hoppe A."/>
            <person name="Krehenwinkel H."/>
            <person name="Uhl G."/>
            <person name="Kuss A.W."/>
            <person name="Jensen L."/>
            <person name="Jensen C."/>
            <person name="Gillespie R.G."/>
            <person name="Hoff K.J."/>
            <person name="Prost S."/>
        </authorList>
    </citation>
    <scope>NUCLEOTIDE SEQUENCE</scope>
</reference>
<gene>
    <name evidence="2" type="ORF">HNY73_015249</name>
</gene>
<dbReference type="PANTHER" id="PTHR33327:SF3">
    <property type="entry name" value="RNA-DIRECTED DNA POLYMERASE"/>
    <property type="match status" value="1"/>
</dbReference>
<dbReference type="EMBL" id="JABXBU010002072">
    <property type="protein sequence ID" value="KAF8778535.1"/>
    <property type="molecule type" value="Genomic_DNA"/>
</dbReference>
<name>A0A8T0EW69_ARGBR</name>
<protein>
    <recommendedName>
        <fullName evidence="1">DUF7041 domain-containing protein</fullName>
    </recommendedName>
</protein>
<evidence type="ECO:0000259" key="1">
    <source>
        <dbReference type="Pfam" id="PF23055"/>
    </source>
</evidence>
<feature type="domain" description="DUF7041" evidence="1">
    <location>
        <begin position="1"/>
        <end position="85"/>
    </location>
</feature>
<dbReference type="Proteomes" id="UP000807504">
    <property type="component" value="Unassembled WGS sequence"/>
</dbReference>